<keyword evidence="2 6" id="KW-0645">Protease</keyword>
<dbReference type="AlphaFoldDB" id="A0A6G1J565"/>
<dbReference type="InterPro" id="IPR038765">
    <property type="entry name" value="Papain-like_cys_pep_sf"/>
</dbReference>
<evidence type="ECO:0000256" key="1">
    <source>
        <dbReference type="ARBA" id="ARBA00000707"/>
    </source>
</evidence>
<dbReference type="PRINTS" id="PR00707">
    <property type="entry name" value="UBCTHYDRLASE"/>
</dbReference>
<evidence type="ECO:0000256" key="3">
    <source>
        <dbReference type="ARBA" id="ARBA00022786"/>
    </source>
</evidence>
<feature type="active site" description="Nucleophile" evidence="6">
    <location>
        <position position="266"/>
    </location>
</feature>
<comment type="catalytic activity">
    <reaction evidence="1 6 7">
        <text>Thiol-dependent hydrolysis of ester, thioester, amide, peptide and isopeptide bonds formed by the C-terminal Gly of ubiquitin (a 76-residue protein attached to proteins as an intracellular targeting signal).</text>
        <dbReference type="EC" id="3.4.19.12"/>
    </reaction>
</comment>
<keyword evidence="11" id="KW-1185">Reference proteome</keyword>
<feature type="active site" description="Proton donor" evidence="6">
    <location>
        <position position="384"/>
    </location>
</feature>
<dbReference type="GO" id="GO:0016579">
    <property type="term" value="P:protein deubiquitination"/>
    <property type="evidence" value="ECO:0007669"/>
    <property type="project" value="TreeGrafter"/>
</dbReference>
<feature type="compositionally biased region" description="Polar residues" evidence="8">
    <location>
        <begin position="48"/>
        <end position="79"/>
    </location>
</feature>
<keyword evidence="5 6" id="KW-0788">Thiol protease</keyword>
<name>A0A6G1J565_9PLEO</name>
<reference evidence="10" key="1">
    <citation type="journal article" date="2020" name="Stud. Mycol.">
        <title>101 Dothideomycetes genomes: a test case for predicting lifestyles and emergence of pathogens.</title>
        <authorList>
            <person name="Haridas S."/>
            <person name="Albert R."/>
            <person name="Binder M."/>
            <person name="Bloem J."/>
            <person name="Labutti K."/>
            <person name="Salamov A."/>
            <person name="Andreopoulos B."/>
            <person name="Baker S."/>
            <person name="Barry K."/>
            <person name="Bills G."/>
            <person name="Bluhm B."/>
            <person name="Cannon C."/>
            <person name="Castanera R."/>
            <person name="Culley D."/>
            <person name="Daum C."/>
            <person name="Ezra D."/>
            <person name="Gonzalez J."/>
            <person name="Henrissat B."/>
            <person name="Kuo A."/>
            <person name="Liang C."/>
            <person name="Lipzen A."/>
            <person name="Lutzoni F."/>
            <person name="Magnuson J."/>
            <person name="Mondo S."/>
            <person name="Nolan M."/>
            <person name="Ohm R."/>
            <person name="Pangilinan J."/>
            <person name="Park H.-J."/>
            <person name="Ramirez L."/>
            <person name="Alfaro M."/>
            <person name="Sun H."/>
            <person name="Tritt A."/>
            <person name="Yoshinaga Y."/>
            <person name="Zwiers L.-H."/>
            <person name="Turgeon B."/>
            <person name="Goodwin S."/>
            <person name="Spatafora J."/>
            <person name="Crous P."/>
            <person name="Grigoriev I."/>
        </authorList>
    </citation>
    <scope>NUCLEOTIDE SEQUENCE</scope>
    <source>
        <strain evidence="10">CBS 122367</strain>
    </source>
</reference>
<feature type="region of interest" description="Disordered" evidence="8">
    <location>
        <begin position="345"/>
        <end position="376"/>
    </location>
</feature>
<dbReference type="InterPro" id="IPR036959">
    <property type="entry name" value="Peptidase_C12_UCH_sf"/>
</dbReference>
<feature type="site" description="Transition state stabilizer" evidence="6">
    <location>
        <position position="259"/>
    </location>
</feature>
<evidence type="ECO:0000259" key="9">
    <source>
        <dbReference type="PROSITE" id="PS52048"/>
    </source>
</evidence>
<organism evidence="10 11">
    <name type="scientific">Lentithecium fluviatile CBS 122367</name>
    <dbReference type="NCBI Taxonomy" id="1168545"/>
    <lineage>
        <taxon>Eukaryota</taxon>
        <taxon>Fungi</taxon>
        <taxon>Dikarya</taxon>
        <taxon>Ascomycota</taxon>
        <taxon>Pezizomycotina</taxon>
        <taxon>Dothideomycetes</taxon>
        <taxon>Pleosporomycetidae</taxon>
        <taxon>Pleosporales</taxon>
        <taxon>Massarineae</taxon>
        <taxon>Lentitheciaceae</taxon>
        <taxon>Lentithecium</taxon>
    </lineage>
</organism>
<comment type="similarity">
    <text evidence="6 7">Belongs to the peptidase C12 family.</text>
</comment>
<gene>
    <name evidence="10" type="ORF">K458DRAFT_416874</name>
</gene>
<keyword evidence="4 6" id="KW-0378">Hydrolase</keyword>
<dbReference type="PANTHER" id="PTHR10589:SF29">
    <property type="entry name" value="UBIQUITIN CARBOXYL-TERMINAL HYDROLASE"/>
    <property type="match status" value="1"/>
</dbReference>
<evidence type="ECO:0000256" key="7">
    <source>
        <dbReference type="RuleBase" id="RU361215"/>
    </source>
</evidence>
<evidence type="ECO:0000313" key="11">
    <source>
        <dbReference type="Proteomes" id="UP000799291"/>
    </source>
</evidence>
<feature type="domain" description="UCH catalytic" evidence="9">
    <location>
        <begin position="186"/>
        <end position="446"/>
    </location>
</feature>
<feature type="compositionally biased region" description="Basic and acidic residues" evidence="8">
    <location>
        <begin position="81"/>
        <end position="104"/>
    </location>
</feature>
<dbReference type="Pfam" id="PF01088">
    <property type="entry name" value="Peptidase_C12"/>
    <property type="match status" value="1"/>
</dbReference>
<feature type="region of interest" description="Disordered" evidence="8">
    <location>
        <begin position="1"/>
        <end position="178"/>
    </location>
</feature>
<evidence type="ECO:0000256" key="8">
    <source>
        <dbReference type="SAM" id="MobiDB-lite"/>
    </source>
</evidence>
<dbReference type="SUPFAM" id="SSF54001">
    <property type="entry name" value="Cysteine proteinases"/>
    <property type="match status" value="1"/>
</dbReference>
<evidence type="ECO:0000256" key="2">
    <source>
        <dbReference type="ARBA" id="ARBA00022670"/>
    </source>
</evidence>
<evidence type="ECO:0000256" key="4">
    <source>
        <dbReference type="ARBA" id="ARBA00022801"/>
    </source>
</evidence>
<feature type="compositionally biased region" description="Low complexity" evidence="8">
    <location>
        <begin position="22"/>
        <end position="32"/>
    </location>
</feature>
<evidence type="ECO:0000256" key="6">
    <source>
        <dbReference type="PROSITE-ProRule" id="PRU01393"/>
    </source>
</evidence>
<dbReference type="PROSITE" id="PS52048">
    <property type="entry name" value="UCH_DOMAIN"/>
    <property type="match status" value="1"/>
</dbReference>
<evidence type="ECO:0000256" key="5">
    <source>
        <dbReference type="ARBA" id="ARBA00022807"/>
    </source>
</evidence>
<protein>
    <recommendedName>
        <fullName evidence="7">Ubiquitin carboxyl-terminal hydrolase</fullName>
        <ecNumber evidence="7">3.4.19.12</ecNumber>
    </recommendedName>
</protein>
<dbReference type="Proteomes" id="UP000799291">
    <property type="component" value="Unassembled WGS sequence"/>
</dbReference>
<sequence>MVRRTTKSKAKARAVSQEPSVANSANGASAAAPIETSSSPKDDIASKTVKSSAVANGTLMNNKDTIPTKTVKSSTSANGMSEKHNGDSVKDASIKDTSTKDTSTKDAAAQDASANNTSLKDLSPKSKKRALPEPTVGHEPTSKRSKESPQASPDTTPKQEGSPVSPRFPSPPDQAATEFDKEKWQGYCEIENEPAFFSVILREIGVQGVTVRQVVTLDPDILATMPNPIFGLILLYRHREFDVSKQETACPDNIWFANQMPAQNSCATLAMIHTLLNTDNEDIDIGEHMRQFKDYSMDLSPFHRGQAFASWQFVKKIHNSFAKKMDIYQSDMYLAQIVRKAERTKKLQAAPKSKAAAKAKARRDAEDSNDTDASEASFEDNAHHFITFVPVNGEVWKLDGMDKQPTRMGTYDEERGEPWTNAVGDRIEALMAAGGDTDYSIFAIAQSPLTTLRKEICVADNTIRRVNRRLDALSTDWKGFVPEEDREPPSPTWLGEFTDEQRAFFPVPEDVREDIDGEDLPELLSRRAELVSELRRLGVQYQGEEASETDEDEAAEKRRFDFQPAIKRWLEMLAENGKLEELAARFPAK</sequence>
<feature type="site" description="Important for enzyme activity" evidence="6">
    <location>
        <position position="399"/>
    </location>
</feature>
<evidence type="ECO:0000313" key="10">
    <source>
        <dbReference type="EMBL" id="KAF2685652.1"/>
    </source>
</evidence>
<dbReference type="GO" id="GO:0006511">
    <property type="term" value="P:ubiquitin-dependent protein catabolic process"/>
    <property type="evidence" value="ECO:0007669"/>
    <property type="project" value="UniProtKB-UniRule"/>
</dbReference>
<feature type="compositionally biased region" description="Low complexity" evidence="8">
    <location>
        <begin position="105"/>
        <end position="118"/>
    </location>
</feature>
<dbReference type="OrthoDB" id="1924260at2759"/>
<feature type="compositionally biased region" description="Basic residues" evidence="8">
    <location>
        <begin position="1"/>
        <end position="12"/>
    </location>
</feature>
<dbReference type="InterPro" id="IPR001578">
    <property type="entry name" value="Peptidase_C12_UCH"/>
</dbReference>
<accession>A0A6G1J565</accession>
<keyword evidence="3 6" id="KW-0833">Ubl conjugation pathway</keyword>
<dbReference type="EC" id="3.4.19.12" evidence="7"/>
<dbReference type="Gene3D" id="3.40.532.10">
    <property type="entry name" value="Peptidase C12, ubiquitin carboxyl-terminal hydrolase"/>
    <property type="match status" value="1"/>
</dbReference>
<proteinExistence type="inferred from homology"/>
<dbReference type="EMBL" id="MU005578">
    <property type="protein sequence ID" value="KAF2685652.1"/>
    <property type="molecule type" value="Genomic_DNA"/>
</dbReference>
<dbReference type="GO" id="GO:0005737">
    <property type="term" value="C:cytoplasm"/>
    <property type="evidence" value="ECO:0007669"/>
    <property type="project" value="TreeGrafter"/>
</dbReference>
<feature type="compositionally biased region" description="Polar residues" evidence="8">
    <location>
        <begin position="148"/>
        <end position="159"/>
    </location>
</feature>
<dbReference type="GO" id="GO:0004843">
    <property type="term" value="F:cysteine-type deubiquitinase activity"/>
    <property type="evidence" value="ECO:0007669"/>
    <property type="project" value="UniProtKB-UniRule"/>
</dbReference>
<dbReference type="PANTHER" id="PTHR10589">
    <property type="entry name" value="UBIQUITIN CARBOXYL-TERMINAL HYDROLASE"/>
    <property type="match status" value="1"/>
</dbReference>